<dbReference type="CDD" id="cd01635">
    <property type="entry name" value="Glycosyltransferase_GTB-type"/>
    <property type="match status" value="1"/>
</dbReference>
<protein>
    <recommendedName>
        <fullName evidence="4 11">Lipid-A-disaccharide synthase</fullName>
        <ecNumber evidence="3 11">2.4.1.182</ecNumber>
    </recommendedName>
</protein>
<comment type="catalytic activity">
    <reaction evidence="10 11">
        <text>a lipid X + a UDP-2-N,3-O-bis[(3R)-3-hydroxyacyl]-alpha-D-glucosamine = a lipid A disaccharide + UDP + H(+)</text>
        <dbReference type="Rhea" id="RHEA:67828"/>
        <dbReference type="ChEBI" id="CHEBI:15378"/>
        <dbReference type="ChEBI" id="CHEBI:58223"/>
        <dbReference type="ChEBI" id="CHEBI:137748"/>
        <dbReference type="ChEBI" id="CHEBI:176338"/>
        <dbReference type="ChEBI" id="CHEBI:176343"/>
        <dbReference type="EC" id="2.4.1.182"/>
    </reaction>
</comment>
<evidence type="ECO:0000256" key="7">
    <source>
        <dbReference type="ARBA" id="ARBA00022676"/>
    </source>
</evidence>
<comment type="function">
    <text evidence="1 11">Condensation of UDP-2,3-diacylglucosamine and 2,3-diacylglucosamine-1-phosphate to form lipid A disaccharide, a precursor of lipid A, a phosphorylated glycolipid that anchors the lipopolysaccharide to the outer membrane of the cell.</text>
</comment>
<dbReference type="GO" id="GO:0005543">
    <property type="term" value="F:phospholipid binding"/>
    <property type="evidence" value="ECO:0007669"/>
    <property type="project" value="TreeGrafter"/>
</dbReference>
<dbReference type="SUPFAM" id="SSF53756">
    <property type="entry name" value="UDP-Glycosyltransferase/glycogen phosphorylase"/>
    <property type="match status" value="1"/>
</dbReference>
<evidence type="ECO:0000256" key="2">
    <source>
        <dbReference type="ARBA" id="ARBA00007868"/>
    </source>
</evidence>
<comment type="pathway">
    <text evidence="11">Bacterial outer membrane biogenesis; LPS lipid A biosynthesis.</text>
</comment>
<proteinExistence type="inferred from homology"/>
<dbReference type="PANTHER" id="PTHR30372:SF4">
    <property type="entry name" value="LIPID-A-DISACCHARIDE SYNTHASE, MITOCHONDRIAL-RELATED"/>
    <property type="match status" value="1"/>
</dbReference>
<evidence type="ECO:0000313" key="12">
    <source>
        <dbReference type="EMBL" id="ARU56057.1"/>
    </source>
</evidence>
<name>A0A1Y0I6D6_9GAMM</name>
<dbReference type="GO" id="GO:0009245">
    <property type="term" value="P:lipid A biosynthetic process"/>
    <property type="evidence" value="ECO:0007669"/>
    <property type="project" value="UniProtKB-UniRule"/>
</dbReference>
<gene>
    <name evidence="11" type="primary">lpxB</name>
    <name evidence="12" type="ORF">OLMES_1983</name>
</gene>
<evidence type="ECO:0000256" key="9">
    <source>
        <dbReference type="ARBA" id="ARBA00023098"/>
    </source>
</evidence>
<dbReference type="Pfam" id="PF02684">
    <property type="entry name" value="LpxB"/>
    <property type="match status" value="1"/>
</dbReference>
<evidence type="ECO:0000256" key="11">
    <source>
        <dbReference type="HAMAP-Rule" id="MF_00392"/>
    </source>
</evidence>
<dbReference type="HAMAP" id="MF_00392">
    <property type="entry name" value="LpxB"/>
    <property type="match status" value="1"/>
</dbReference>
<accession>A0A1Y0I6D6</accession>
<evidence type="ECO:0000256" key="10">
    <source>
        <dbReference type="ARBA" id="ARBA00048975"/>
    </source>
</evidence>
<keyword evidence="5 11" id="KW-0444">Lipid biosynthesis</keyword>
<evidence type="ECO:0000256" key="5">
    <source>
        <dbReference type="ARBA" id="ARBA00022516"/>
    </source>
</evidence>
<dbReference type="NCBIfam" id="TIGR00215">
    <property type="entry name" value="lpxB"/>
    <property type="match status" value="1"/>
</dbReference>
<keyword evidence="8 11" id="KW-0808">Transferase</keyword>
<keyword evidence="7 11" id="KW-0328">Glycosyltransferase</keyword>
<organism evidence="12 13">
    <name type="scientific">Oleiphilus messinensis</name>
    <dbReference type="NCBI Taxonomy" id="141451"/>
    <lineage>
        <taxon>Bacteria</taxon>
        <taxon>Pseudomonadati</taxon>
        <taxon>Pseudomonadota</taxon>
        <taxon>Gammaproteobacteria</taxon>
        <taxon>Oceanospirillales</taxon>
        <taxon>Oleiphilaceae</taxon>
        <taxon>Oleiphilus</taxon>
    </lineage>
</organism>
<dbReference type="EC" id="2.4.1.182" evidence="3 11"/>
<dbReference type="Proteomes" id="UP000196027">
    <property type="component" value="Chromosome"/>
</dbReference>
<keyword evidence="6 11" id="KW-0441">Lipid A biosynthesis</keyword>
<dbReference type="Gene3D" id="3.40.50.2000">
    <property type="entry name" value="Glycogen Phosphorylase B"/>
    <property type="match status" value="1"/>
</dbReference>
<dbReference type="GO" id="GO:0016020">
    <property type="term" value="C:membrane"/>
    <property type="evidence" value="ECO:0007669"/>
    <property type="project" value="GOC"/>
</dbReference>
<dbReference type="GO" id="GO:0008915">
    <property type="term" value="F:lipid-A-disaccharide synthase activity"/>
    <property type="evidence" value="ECO:0007669"/>
    <property type="project" value="UniProtKB-UniRule"/>
</dbReference>
<dbReference type="RefSeq" id="WP_232465308.1">
    <property type="nucleotide sequence ID" value="NZ_CP021425.1"/>
</dbReference>
<evidence type="ECO:0000256" key="3">
    <source>
        <dbReference type="ARBA" id="ARBA00012687"/>
    </source>
</evidence>
<comment type="similarity">
    <text evidence="2 11">Belongs to the LpxB family.</text>
</comment>
<reference evidence="12 13" key="1">
    <citation type="submission" date="2017-05" db="EMBL/GenBank/DDBJ databases">
        <title>Genomic insights into alkan degradation activity of Oleiphilus messinensis.</title>
        <authorList>
            <person name="Kozyavkin S.A."/>
            <person name="Slesarev A.I."/>
            <person name="Golyshin P.N."/>
            <person name="Korzhenkov A."/>
            <person name="Golyshina O.N."/>
            <person name="Toshchakov S.V."/>
        </authorList>
    </citation>
    <scope>NUCLEOTIDE SEQUENCE [LARGE SCALE GENOMIC DNA]</scope>
    <source>
        <strain evidence="12 13">ME102</strain>
    </source>
</reference>
<evidence type="ECO:0000256" key="6">
    <source>
        <dbReference type="ARBA" id="ARBA00022556"/>
    </source>
</evidence>
<keyword evidence="13" id="KW-1185">Reference proteome</keyword>
<dbReference type="KEGG" id="ome:OLMES_1983"/>
<dbReference type="EMBL" id="CP021425">
    <property type="protein sequence ID" value="ARU56057.1"/>
    <property type="molecule type" value="Genomic_DNA"/>
</dbReference>
<dbReference type="AlphaFoldDB" id="A0A1Y0I6D6"/>
<dbReference type="InterPro" id="IPR003835">
    <property type="entry name" value="Glyco_trans_19"/>
</dbReference>
<evidence type="ECO:0000256" key="4">
    <source>
        <dbReference type="ARBA" id="ARBA00020902"/>
    </source>
</evidence>
<evidence type="ECO:0000313" key="13">
    <source>
        <dbReference type="Proteomes" id="UP000196027"/>
    </source>
</evidence>
<evidence type="ECO:0000256" key="8">
    <source>
        <dbReference type="ARBA" id="ARBA00022679"/>
    </source>
</evidence>
<evidence type="ECO:0000256" key="1">
    <source>
        <dbReference type="ARBA" id="ARBA00002056"/>
    </source>
</evidence>
<sequence length="392" mass="43297">MKLEAAPAEANQIRIGIVAGEASGDILGAGLIRELKQHFPDAIFEGIGGPEMISEGFNSFFPMERLSVMGLVEVLGRIFELIGIRKSLKRHFLSVPPDVFIGIDSPDFTLGLELALRRRGIKTVHYVSPSVWAWRQKRIFKIAKATDLMLTLFPFEAKFYKEHQVPVKFVGHPLADMIPFQTNQLDARKRLALPESETIVALLPGSRSGEIHYLGDVFLESANLIAQKCPGVKFIIPYVNDERRQQIEALLKIKALQLPVTLISGKSRDVMAASDVVLMASGTATLEAMLLKKPMVVAYRMSALTYFIMSKLMKAPYIALPNLLAGSRLVPELIQAQASPENLAREVLIRLEDQSVQNQVQSAFLDLHQGLKQDASKQAGAAVANLIKHKPA</sequence>
<dbReference type="UniPathway" id="UPA00973"/>
<keyword evidence="9 11" id="KW-0443">Lipid metabolism</keyword>
<dbReference type="PANTHER" id="PTHR30372">
    <property type="entry name" value="LIPID-A-DISACCHARIDE SYNTHASE"/>
    <property type="match status" value="1"/>
</dbReference>